<name>A0A8J2LDF1_9HEXA</name>
<evidence type="ECO:0000256" key="2">
    <source>
        <dbReference type="ARBA" id="ARBA00022833"/>
    </source>
</evidence>
<keyword evidence="2" id="KW-0862">Zinc</keyword>
<comment type="caution">
    <text evidence="6">The sequence shown here is derived from an EMBL/GenBank/DDBJ whole genome shotgun (WGS) entry which is preliminary data.</text>
</comment>
<dbReference type="GO" id="GO:0008270">
    <property type="term" value="F:zinc ion binding"/>
    <property type="evidence" value="ECO:0007669"/>
    <property type="project" value="UniProtKB-KW"/>
</dbReference>
<dbReference type="CDD" id="cd16448">
    <property type="entry name" value="RING-H2"/>
    <property type="match status" value="1"/>
</dbReference>
<dbReference type="Proteomes" id="UP000708208">
    <property type="component" value="Unassembled WGS sequence"/>
</dbReference>
<dbReference type="AlphaFoldDB" id="A0A8J2LDF1"/>
<feature type="non-terminal residue" evidence="6">
    <location>
        <position position="1"/>
    </location>
</feature>
<sequence length="301" mass="33520">MYYCSICICSLAWPPRNECDDAAADPDNKIAATPCGHVFHDFCIRKWMSNQCGDDGGNRDQDQSNCPYCRKEFRTLNQIFLSTDESSLGSSGADGKLGGSDKGRSWNVTNLMAKLRLREGELNSLRDSNTNVSMRCSKLMQGLQSCQRKLNYQLQVTGSFAAENSRLKQLVKATAHERDHLQNQVKMVTLRNQKLLAELSEQENKFGKTRKNKNLSPGVTPTPPKFKVAKMRPALSHYPTSNDRSARCYPSEIAIGRVSGSSPAAMNNLYPEVEALPSTVLRPNIQPALFGNFSCNQPYNL</sequence>
<organism evidence="6 7">
    <name type="scientific">Allacma fusca</name>
    <dbReference type="NCBI Taxonomy" id="39272"/>
    <lineage>
        <taxon>Eukaryota</taxon>
        <taxon>Metazoa</taxon>
        <taxon>Ecdysozoa</taxon>
        <taxon>Arthropoda</taxon>
        <taxon>Hexapoda</taxon>
        <taxon>Collembola</taxon>
        <taxon>Symphypleona</taxon>
        <taxon>Sminthuridae</taxon>
        <taxon>Allacma</taxon>
    </lineage>
</organism>
<reference evidence="6" key="1">
    <citation type="submission" date="2021-06" db="EMBL/GenBank/DDBJ databases">
        <authorList>
            <person name="Hodson N. C."/>
            <person name="Mongue J. A."/>
            <person name="Jaron S. K."/>
        </authorList>
    </citation>
    <scope>NUCLEOTIDE SEQUENCE</scope>
</reference>
<keyword evidence="7" id="KW-1185">Reference proteome</keyword>
<keyword evidence="1 3" id="KW-0479">Metal-binding</keyword>
<keyword evidence="1 3" id="KW-0863">Zinc-finger</keyword>
<evidence type="ECO:0000313" key="6">
    <source>
        <dbReference type="EMBL" id="CAG7833582.1"/>
    </source>
</evidence>
<gene>
    <name evidence="6" type="ORF">AFUS01_LOCUS43191</name>
</gene>
<evidence type="ECO:0000259" key="5">
    <source>
        <dbReference type="PROSITE" id="PS50089"/>
    </source>
</evidence>
<dbReference type="EMBL" id="CAJVCH010569940">
    <property type="protein sequence ID" value="CAG7833582.1"/>
    <property type="molecule type" value="Genomic_DNA"/>
</dbReference>
<accession>A0A8J2LDF1</accession>
<dbReference type="PROSITE" id="PS50089">
    <property type="entry name" value="ZF_RING_2"/>
    <property type="match status" value="1"/>
</dbReference>
<dbReference type="InterPro" id="IPR001841">
    <property type="entry name" value="Znf_RING"/>
</dbReference>
<evidence type="ECO:0000256" key="4">
    <source>
        <dbReference type="SAM" id="MobiDB-lite"/>
    </source>
</evidence>
<feature type="non-terminal residue" evidence="6">
    <location>
        <position position="301"/>
    </location>
</feature>
<dbReference type="OrthoDB" id="6619819at2759"/>
<evidence type="ECO:0000256" key="3">
    <source>
        <dbReference type="PROSITE-ProRule" id="PRU00175"/>
    </source>
</evidence>
<proteinExistence type="predicted"/>
<feature type="region of interest" description="Disordered" evidence="4">
    <location>
        <begin position="204"/>
        <end position="226"/>
    </location>
</feature>
<evidence type="ECO:0000313" key="7">
    <source>
        <dbReference type="Proteomes" id="UP000708208"/>
    </source>
</evidence>
<protein>
    <recommendedName>
        <fullName evidence="5">RING-type domain-containing protein</fullName>
    </recommendedName>
</protein>
<evidence type="ECO:0000256" key="1">
    <source>
        <dbReference type="ARBA" id="ARBA00022771"/>
    </source>
</evidence>
<dbReference type="SMART" id="SM00184">
    <property type="entry name" value="RING"/>
    <property type="match status" value="1"/>
</dbReference>
<feature type="domain" description="RING-type" evidence="5">
    <location>
        <begin position="4"/>
        <end position="70"/>
    </location>
</feature>